<dbReference type="OrthoDB" id="590761at2759"/>
<reference evidence="4" key="1">
    <citation type="journal article" date="2018" name="Nat. Microbiol.">
        <title>Leveraging single-cell genomics to expand the fungal tree of life.</title>
        <authorList>
            <person name="Ahrendt S.R."/>
            <person name="Quandt C.A."/>
            <person name="Ciobanu D."/>
            <person name="Clum A."/>
            <person name="Salamov A."/>
            <person name="Andreopoulos B."/>
            <person name="Cheng J.F."/>
            <person name="Woyke T."/>
            <person name="Pelin A."/>
            <person name="Henrissat B."/>
            <person name="Reynolds N.K."/>
            <person name="Benny G.L."/>
            <person name="Smith M.E."/>
            <person name="James T.Y."/>
            <person name="Grigoriev I.V."/>
        </authorList>
    </citation>
    <scope>NUCLEOTIDE SEQUENCE [LARGE SCALE GENOMIC DNA]</scope>
</reference>
<evidence type="ECO:0000256" key="1">
    <source>
        <dbReference type="RuleBase" id="RU004374"/>
    </source>
</evidence>
<evidence type="ECO:0000256" key="2">
    <source>
        <dbReference type="SAM" id="MobiDB-lite"/>
    </source>
</evidence>
<dbReference type="InterPro" id="IPR023398">
    <property type="entry name" value="TIF_eIF4e-like"/>
</dbReference>
<sequence>MTDVATTTPTLTTTATTEKAEEGQVSESPTTSEGHHALRHQWTLWFMHRTPGQKITDYEAAIKRIATFGTIEEFWHVHQHLVRPNDLPNISDYHLFKAGVRPVWEDDANIKGGKWIVRLKKGLASRYWESLMIAVVGDQFDLGDEICGAVLSMRNSEDILSLWNRTASGARVNLRIRDTLKRILGAPADTVMEYKAHTDALRDNSSFRNTDVYK</sequence>
<dbReference type="Pfam" id="PF01652">
    <property type="entry name" value="IF4E"/>
    <property type="match status" value="1"/>
</dbReference>
<accession>A0A4P9Y5F8</accession>
<organism evidence="3 4">
    <name type="scientific">Piptocephalis cylindrospora</name>
    <dbReference type="NCBI Taxonomy" id="1907219"/>
    <lineage>
        <taxon>Eukaryota</taxon>
        <taxon>Fungi</taxon>
        <taxon>Fungi incertae sedis</taxon>
        <taxon>Zoopagomycota</taxon>
        <taxon>Zoopagomycotina</taxon>
        <taxon>Zoopagomycetes</taxon>
        <taxon>Zoopagales</taxon>
        <taxon>Piptocephalidaceae</taxon>
        <taxon>Piptocephalis</taxon>
    </lineage>
</organism>
<keyword evidence="1" id="KW-0694">RNA-binding</keyword>
<feature type="compositionally biased region" description="Low complexity" evidence="2">
    <location>
        <begin position="1"/>
        <end position="17"/>
    </location>
</feature>
<dbReference type="PANTHER" id="PTHR11960">
    <property type="entry name" value="EUKARYOTIC TRANSLATION INITIATION FACTOR 4E RELATED"/>
    <property type="match status" value="1"/>
</dbReference>
<keyword evidence="1 3" id="KW-0396">Initiation factor</keyword>
<dbReference type="FunFam" id="3.30.760.10:FF:000043">
    <property type="entry name" value="Predicted protein"/>
    <property type="match status" value="1"/>
</dbReference>
<dbReference type="Gene3D" id="3.30.760.10">
    <property type="entry name" value="RNA Cap, Translation Initiation Factor Eif4e"/>
    <property type="match status" value="1"/>
</dbReference>
<dbReference type="GO" id="GO:0003743">
    <property type="term" value="F:translation initiation factor activity"/>
    <property type="evidence" value="ECO:0007669"/>
    <property type="project" value="UniProtKB-KW"/>
</dbReference>
<dbReference type="SUPFAM" id="SSF55418">
    <property type="entry name" value="eIF4e-like"/>
    <property type="match status" value="1"/>
</dbReference>
<evidence type="ECO:0000313" key="4">
    <source>
        <dbReference type="Proteomes" id="UP000267251"/>
    </source>
</evidence>
<feature type="region of interest" description="Disordered" evidence="2">
    <location>
        <begin position="1"/>
        <end position="34"/>
    </location>
</feature>
<dbReference type="EMBL" id="KZ987894">
    <property type="protein sequence ID" value="RKP14054.1"/>
    <property type="molecule type" value="Genomic_DNA"/>
</dbReference>
<dbReference type="GO" id="GO:0000340">
    <property type="term" value="F:RNA 7-methylguanosine cap binding"/>
    <property type="evidence" value="ECO:0007669"/>
    <property type="project" value="TreeGrafter"/>
</dbReference>
<dbReference type="Proteomes" id="UP000267251">
    <property type="component" value="Unassembled WGS sequence"/>
</dbReference>
<name>A0A4P9Y5F8_9FUNG</name>
<dbReference type="InterPro" id="IPR019770">
    <property type="entry name" value="TIF_eIF_4E_CS"/>
</dbReference>
<dbReference type="PROSITE" id="PS00813">
    <property type="entry name" value="IF4E"/>
    <property type="match status" value="1"/>
</dbReference>
<dbReference type="PANTHER" id="PTHR11960:SF18">
    <property type="entry name" value="EUKARYOTIC TRANSLATION INITIATION FACTOR 4E HOMOLOGOUS PROTEIN, ISOFORM B"/>
    <property type="match status" value="1"/>
</dbReference>
<gene>
    <name evidence="3" type="ORF">BJ684DRAFT_22634</name>
</gene>
<proteinExistence type="inferred from homology"/>
<dbReference type="GO" id="GO:0016281">
    <property type="term" value="C:eukaryotic translation initiation factor 4F complex"/>
    <property type="evidence" value="ECO:0007669"/>
    <property type="project" value="TreeGrafter"/>
</dbReference>
<keyword evidence="4" id="KW-1185">Reference proteome</keyword>
<evidence type="ECO:0000313" key="3">
    <source>
        <dbReference type="EMBL" id="RKP14054.1"/>
    </source>
</evidence>
<dbReference type="AlphaFoldDB" id="A0A4P9Y5F8"/>
<keyword evidence="1" id="KW-0648">Protein biosynthesis</keyword>
<dbReference type="InterPro" id="IPR001040">
    <property type="entry name" value="TIF_eIF_4E"/>
</dbReference>
<comment type="similarity">
    <text evidence="1">Belongs to the eukaryotic initiation factor 4E family.</text>
</comment>
<protein>
    <submittedName>
        <fullName evidence="3">Translation initiation factor eIF 4e-like domain-containing protein</fullName>
    </submittedName>
</protein>